<evidence type="ECO:0000313" key="3">
    <source>
        <dbReference type="Proteomes" id="UP000286134"/>
    </source>
</evidence>
<sequence>MVGSCNFRKRKQSEIEGSNQAQTRAPKSSKIDKMPVSQIMQESCEDFTSNLLTENNLIELDKINIKNRNRTKFESCMSKTEEVQSLTQLAREGGPDLTDLIGYIDDYSDLMSESLSQSTTTERTFLSQSKIRKTLIDSGIFQYEFFDPKSKAHTPKPGNLDEMRARALRARPASEFIEDYRQFHIADLDSFDDEDIINSVVPLIEGDNIDSGLNRYKVLFSNLDPLVEGIPTARPDSFWGASRTVVWQHKHRTKFLPRGGWSK</sequence>
<feature type="compositionally biased region" description="Polar residues" evidence="1">
    <location>
        <begin position="15"/>
        <end position="26"/>
    </location>
</feature>
<protein>
    <submittedName>
        <fullName evidence="2">Uncharacterized protein</fullName>
    </submittedName>
</protein>
<dbReference type="EMBL" id="MCFK01003406">
    <property type="protein sequence ID" value="RKF62357.1"/>
    <property type="molecule type" value="Genomic_DNA"/>
</dbReference>
<name>A0A420HY57_9PEZI</name>
<dbReference type="OrthoDB" id="3598835at2759"/>
<feature type="region of interest" description="Disordered" evidence="1">
    <location>
        <begin position="1"/>
        <end position="32"/>
    </location>
</feature>
<dbReference type="Proteomes" id="UP000286134">
    <property type="component" value="Unassembled WGS sequence"/>
</dbReference>
<proteinExistence type="predicted"/>
<dbReference type="STRING" id="212602.A0A420HY57"/>
<evidence type="ECO:0000313" key="2">
    <source>
        <dbReference type="EMBL" id="RKF62357.1"/>
    </source>
</evidence>
<dbReference type="AlphaFoldDB" id="A0A420HY57"/>
<evidence type="ECO:0000256" key="1">
    <source>
        <dbReference type="SAM" id="MobiDB-lite"/>
    </source>
</evidence>
<reference evidence="2 3" key="1">
    <citation type="journal article" date="2018" name="BMC Genomics">
        <title>Comparative genome analyses reveal sequence features reflecting distinct modes of host-adaptation between dicot and monocot powdery mildew.</title>
        <authorList>
            <person name="Wu Y."/>
            <person name="Ma X."/>
            <person name="Pan Z."/>
            <person name="Kale S.D."/>
            <person name="Song Y."/>
            <person name="King H."/>
            <person name="Zhang Q."/>
            <person name="Presley C."/>
            <person name="Deng X."/>
            <person name="Wei C.I."/>
            <person name="Xiao S."/>
        </authorList>
    </citation>
    <scope>NUCLEOTIDE SEQUENCE [LARGE SCALE GENOMIC DNA]</scope>
    <source>
        <strain evidence="2">UMSG2</strain>
    </source>
</reference>
<keyword evidence="3" id="KW-1185">Reference proteome</keyword>
<accession>A0A420HY57</accession>
<gene>
    <name evidence="2" type="ORF">OnM2_034046</name>
</gene>
<comment type="caution">
    <text evidence="2">The sequence shown here is derived from an EMBL/GenBank/DDBJ whole genome shotgun (WGS) entry which is preliminary data.</text>
</comment>
<organism evidence="2 3">
    <name type="scientific">Erysiphe neolycopersici</name>
    <dbReference type="NCBI Taxonomy" id="212602"/>
    <lineage>
        <taxon>Eukaryota</taxon>
        <taxon>Fungi</taxon>
        <taxon>Dikarya</taxon>
        <taxon>Ascomycota</taxon>
        <taxon>Pezizomycotina</taxon>
        <taxon>Leotiomycetes</taxon>
        <taxon>Erysiphales</taxon>
        <taxon>Erysiphaceae</taxon>
        <taxon>Erysiphe</taxon>
    </lineage>
</organism>